<feature type="compositionally biased region" description="Polar residues" evidence="1">
    <location>
        <begin position="99"/>
        <end position="112"/>
    </location>
</feature>
<dbReference type="EMBL" id="VFQX01000034">
    <property type="protein sequence ID" value="KAF0977400.1"/>
    <property type="molecule type" value="Genomic_DNA"/>
</dbReference>
<feature type="compositionally biased region" description="Polar residues" evidence="1">
    <location>
        <begin position="380"/>
        <end position="392"/>
    </location>
</feature>
<dbReference type="GeneID" id="68110610"/>
<evidence type="ECO:0000313" key="3">
    <source>
        <dbReference type="Proteomes" id="UP000444721"/>
    </source>
</evidence>
<name>A0A6A5BUF8_NAEFO</name>
<feature type="region of interest" description="Disordered" evidence="1">
    <location>
        <begin position="16"/>
        <end position="133"/>
    </location>
</feature>
<feature type="compositionally biased region" description="Low complexity" evidence="1">
    <location>
        <begin position="33"/>
        <end position="42"/>
    </location>
</feature>
<feature type="region of interest" description="Disordered" evidence="1">
    <location>
        <begin position="330"/>
        <end position="394"/>
    </location>
</feature>
<dbReference type="Proteomes" id="UP000444721">
    <property type="component" value="Unassembled WGS sequence"/>
</dbReference>
<dbReference type="VEuPathDB" id="AmoebaDB:NF0062000"/>
<proteinExistence type="predicted"/>
<reference evidence="2 3" key="1">
    <citation type="journal article" date="2019" name="Sci. Rep.">
        <title>Nanopore sequencing improves the draft genome of the human pathogenic amoeba Naegleria fowleri.</title>
        <authorList>
            <person name="Liechti N."/>
            <person name="Schurch N."/>
            <person name="Bruggmann R."/>
            <person name="Wittwer M."/>
        </authorList>
    </citation>
    <scope>NUCLEOTIDE SEQUENCE [LARGE SCALE GENOMIC DNA]</scope>
    <source>
        <strain evidence="2 3">ATCC 30894</strain>
    </source>
</reference>
<feature type="compositionally biased region" description="Low complexity" evidence="1">
    <location>
        <begin position="219"/>
        <end position="229"/>
    </location>
</feature>
<evidence type="ECO:0000313" key="2">
    <source>
        <dbReference type="EMBL" id="KAF0977400.1"/>
    </source>
</evidence>
<accession>A0A6A5BUF8</accession>
<feature type="compositionally biased region" description="Basic and acidic residues" evidence="1">
    <location>
        <begin position="331"/>
        <end position="353"/>
    </location>
</feature>
<dbReference type="OrthoDB" id="10496492at2759"/>
<evidence type="ECO:0000256" key="1">
    <source>
        <dbReference type="SAM" id="MobiDB-lite"/>
    </source>
</evidence>
<dbReference type="AlphaFoldDB" id="A0A6A5BUF8"/>
<feature type="compositionally biased region" description="Low complexity" evidence="1">
    <location>
        <begin position="16"/>
        <end position="25"/>
    </location>
</feature>
<feature type="compositionally biased region" description="Polar residues" evidence="1">
    <location>
        <begin position="202"/>
        <end position="218"/>
    </location>
</feature>
<sequence>MFQNLFLCFGVTKSNSSFSNASESSGTERARSKSWSSASSSSTKKKQSSVIAVKHHSELRNSKDPYNSSSHSLHSETSTEPKYIVASLEDLNEEDYSENEPTTAPPHTTKSYNYREKQSALDQKIRKKTTQKRQSVLVSHGSISILCKEGTIDPLTPTTIEYTLPQGKFYLRLDNKSKKKAAKIQLELKVFKKKSSDELNEESSSFINSNGAHSTSGKSITSTPPSSNSSSINDVYIHHILESDVSEIFAFTTPHANNSMFLSISSIHVFSAPKFFLQLFQDLELEKINEDQFQVVPQDTKAIRLDEMTPTAQEDLPPLEGVERVICAGNGKDDKNIEKTTPDVKTSEIESSKDVPTNGSIENNSTTLQNDASRTDAASVENSQNVSTSSQAVACPQESKIITPVRKTFHIKNLQSSGGKELSHYIKRAVGKTQSIDIDNFHIDISGDISIGSDEEEENFEDCN</sequence>
<dbReference type="VEuPathDB" id="AmoebaDB:NfTy_071670"/>
<comment type="caution">
    <text evidence="2">The sequence shown here is derived from an EMBL/GenBank/DDBJ whole genome shotgun (WGS) entry which is preliminary data.</text>
</comment>
<feature type="compositionally biased region" description="Polar residues" evidence="1">
    <location>
        <begin position="354"/>
        <end position="372"/>
    </location>
</feature>
<dbReference type="VEuPathDB" id="AmoebaDB:FDP41_003392"/>
<keyword evidence="3" id="KW-1185">Reference proteome</keyword>
<gene>
    <name evidence="2" type="ORF">FDP41_003392</name>
</gene>
<protein>
    <submittedName>
        <fullName evidence="2">Uncharacterized protein</fullName>
    </submittedName>
</protein>
<organism evidence="2 3">
    <name type="scientific">Naegleria fowleri</name>
    <name type="common">Brain eating amoeba</name>
    <dbReference type="NCBI Taxonomy" id="5763"/>
    <lineage>
        <taxon>Eukaryota</taxon>
        <taxon>Discoba</taxon>
        <taxon>Heterolobosea</taxon>
        <taxon>Tetramitia</taxon>
        <taxon>Eutetramitia</taxon>
        <taxon>Vahlkampfiidae</taxon>
        <taxon>Naegleria</taxon>
    </lineage>
</organism>
<feature type="region of interest" description="Disordered" evidence="1">
    <location>
        <begin position="202"/>
        <end position="229"/>
    </location>
</feature>
<dbReference type="RefSeq" id="XP_044562113.1">
    <property type="nucleotide sequence ID" value="XM_044706691.1"/>
</dbReference>